<evidence type="ECO:0000256" key="2">
    <source>
        <dbReference type="PROSITE-ProRule" id="PRU00302"/>
    </source>
</evidence>
<feature type="domain" description="Sushi" evidence="4">
    <location>
        <begin position="29"/>
        <end position="89"/>
    </location>
</feature>
<dbReference type="CDD" id="cd00033">
    <property type="entry name" value="CCP"/>
    <property type="match status" value="1"/>
</dbReference>
<dbReference type="PROSITE" id="PS50923">
    <property type="entry name" value="SUSHI"/>
    <property type="match status" value="1"/>
</dbReference>
<evidence type="ECO:0000256" key="3">
    <source>
        <dbReference type="SAM" id="MobiDB-lite"/>
    </source>
</evidence>
<dbReference type="InterPro" id="IPR000436">
    <property type="entry name" value="Sushi_SCR_CCP_dom"/>
</dbReference>
<keyword evidence="2" id="KW-0768">Sushi</keyword>
<comment type="caution">
    <text evidence="2">Lacks conserved residue(s) required for the propagation of feature annotation.</text>
</comment>
<protein>
    <recommendedName>
        <fullName evidence="4">Sushi domain-containing protein</fullName>
    </recommendedName>
</protein>
<sequence length="119" mass="12481">MYINLDPKRIFIAVLLAFNCGRNMGYASATCGFPGAPAHCKVSFSEEEPREGTVVTYSCEPGFELLGPARRVCGPNSRWTPDGIPFCEIASCAVRSAGPGGSGGPITDRPSYGNDTCGG</sequence>
<accession>A0A9N9N3D8</accession>
<keyword evidence="6" id="KW-1185">Reference proteome</keyword>
<proteinExistence type="predicted"/>
<name>A0A9N9N3D8_9NEOP</name>
<organism evidence="5 6">
    <name type="scientific">Diatraea saccharalis</name>
    <name type="common">sugarcane borer</name>
    <dbReference type="NCBI Taxonomy" id="40085"/>
    <lineage>
        <taxon>Eukaryota</taxon>
        <taxon>Metazoa</taxon>
        <taxon>Ecdysozoa</taxon>
        <taxon>Arthropoda</taxon>
        <taxon>Hexapoda</taxon>
        <taxon>Insecta</taxon>
        <taxon>Pterygota</taxon>
        <taxon>Neoptera</taxon>
        <taxon>Endopterygota</taxon>
        <taxon>Lepidoptera</taxon>
        <taxon>Glossata</taxon>
        <taxon>Ditrysia</taxon>
        <taxon>Pyraloidea</taxon>
        <taxon>Crambidae</taxon>
        <taxon>Crambinae</taxon>
        <taxon>Diatraea</taxon>
    </lineage>
</organism>
<evidence type="ECO:0000256" key="1">
    <source>
        <dbReference type="ARBA" id="ARBA00023157"/>
    </source>
</evidence>
<dbReference type="EMBL" id="OU893332">
    <property type="protein sequence ID" value="CAG9781746.1"/>
    <property type="molecule type" value="Genomic_DNA"/>
</dbReference>
<dbReference type="Gene3D" id="2.10.70.10">
    <property type="entry name" value="Complement Module, domain 1"/>
    <property type="match status" value="1"/>
</dbReference>
<dbReference type="Proteomes" id="UP001153714">
    <property type="component" value="Chromosome 1"/>
</dbReference>
<dbReference type="AlphaFoldDB" id="A0A9N9N3D8"/>
<dbReference type="SUPFAM" id="SSF57535">
    <property type="entry name" value="Complement control module/SCR domain"/>
    <property type="match status" value="1"/>
</dbReference>
<evidence type="ECO:0000313" key="5">
    <source>
        <dbReference type="EMBL" id="CAG9781746.1"/>
    </source>
</evidence>
<feature type="region of interest" description="Disordered" evidence="3">
    <location>
        <begin position="97"/>
        <end position="119"/>
    </location>
</feature>
<evidence type="ECO:0000259" key="4">
    <source>
        <dbReference type="PROSITE" id="PS50923"/>
    </source>
</evidence>
<reference evidence="5" key="2">
    <citation type="submission" date="2022-10" db="EMBL/GenBank/DDBJ databases">
        <authorList>
            <consortium name="ENA_rothamsted_submissions"/>
            <consortium name="culmorum"/>
            <person name="King R."/>
        </authorList>
    </citation>
    <scope>NUCLEOTIDE SEQUENCE</scope>
</reference>
<dbReference type="InterPro" id="IPR035976">
    <property type="entry name" value="Sushi/SCR/CCP_sf"/>
</dbReference>
<gene>
    <name evidence="5" type="ORF">DIATSA_LOCUS65</name>
</gene>
<reference evidence="5" key="1">
    <citation type="submission" date="2021-12" db="EMBL/GenBank/DDBJ databases">
        <authorList>
            <person name="King R."/>
        </authorList>
    </citation>
    <scope>NUCLEOTIDE SEQUENCE</scope>
</reference>
<evidence type="ECO:0000313" key="6">
    <source>
        <dbReference type="Proteomes" id="UP001153714"/>
    </source>
</evidence>
<keyword evidence="1" id="KW-1015">Disulfide bond</keyword>
<dbReference type="OrthoDB" id="547680at2759"/>
<dbReference type="SMART" id="SM00032">
    <property type="entry name" value="CCP"/>
    <property type="match status" value="1"/>
</dbReference>
<dbReference type="Pfam" id="PF00084">
    <property type="entry name" value="Sushi"/>
    <property type="match status" value="1"/>
</dbReference>